<dbReference type="PANTHER" id="PTHR30203">
    <property type="entry name" value="OUTER MEMBRANE CATION EFFLUX PROTEIN"/>
    <property type="match status" value="1"/>
</dbReference>
<dbReference type="Gene3D" id="1.20.1600.10">
    <property type="entry name" value="Outer membrane efflux proteins (OEP)"/>
    <property type="match status" value="1"/>
</dbReference>
<dbReference type="InterPro" id="IPR010131">
    <property type="entry name" value="MdtP/NodT-like"/>
</dbReference>
<dbReference type="GO" id="GO:0015562">
    <property type="term" value="F:efflux transmembrane transporter activity"/>
    <property type="evidence" value="ECO:0007669"/>
    <property type="project" value="InterPro"/>
</dbReference>
<comment type="caution">
    <text evidence="2">The sequence shown here is derived from an EMBL/GenBank/DDBJ whole genome shotgun (WGS) entry which is preliminary data.</text>
</comment>
<gene>
    <name evidence="2" type="ORF">FRUB_06145</name>
</gene>
<feature type="region of interest" description="Disordered" evidence="1">
    <location>
        <begin position="448"/>
        <end position="487"/>
    </location>
</feature>
<dbReference type="AlphaFoldDB" id="A0A225DDK2"/>
<dbReference type="SUPFAM" id="SSF56954">
    <property type="entry name" value="Outer membrane efflux proteins (OEP)"/>
    <property type="match status" value="1"/>
</dbReference>
<dbReference type="PANTHER" id="PTHR30203:SF24">
    <property type="entry name" value="BLR4935 PROTEIN"/>
    <property type="match status" value="1"/>
</dbReference>
<reference evidence="3" key="1">
    <citation type="submission" date="2017-06" db="EMBL/GenBank/DDBJ databases">
        <title>Genome analysis of Fimbriiglobus ruber SP5, the first member of the order Planctomycetales with confirmed chitinolytic capability.</title>
        <authorList>
            <person name="Ravin N.V."/>
            <person name="Rakitin A.L."/>
            <person name="Ivanova A.A."/>
            <person name="Beletsky A.V."/>
            <person name="Kulichevskaya I.S."/>
            <person name="Mardanov A.V."/>
            <person name="Dedysh S.N."/>
        </authorList>
    </citation>
    <scope>NUCLEOTIDE SEQUENCE [LARGE SCALE GENOMIC DNA]</scope>
    <source>
        <strain evidence="3">SP5</strain>
    </source>
</reference>
<evidence type="ECO:0000256" key="1">
    <source>
        <dbReference type="SAM" id="MobiDB-lite"/>
    </source>
</evidence>
<organism evidence="2 3">
    <name type="scientific">Fimbriiglobus ruber</name>
    <dbReference type="NCBI Taxonomy" id="1908690"/>
    <lineage>
        <taxon>Bacteria</taxon>
        <taxon>Pseudomonadati</taxon>
        <taxon>Planctomycetota</taxon>
        <taxon>Planctomycetia</taxon>
        <taxon>Gemmatales</taxon>
        <taxon>Gemmataceae</taxon>
        <taxon>Fimbriiglobus</taxon>
    </lineage>
</organism>
<sequence length="487" mass="52320">MALYFPTEGQSSPAKQSAGGSGVVQASATAPQTSPTSSPVEKGGLKELPLTLDAAVGYALENNPALVAVRTQRGISAAGIVIAKQYPFNPLVQVFELAANGPPEAGVTNHAFNETTMRLDLEVRGQGRIRQAGAAATLSRTEWDIATQEVTVAVATIRAHSTALYRQKRLELQDETIRLTEQVYDQTKKLADLGRLRAADIIVARTNLSAARAQRAQSESAIAVARADLRRLLGTDADTFVLTGELVVPPPTTDREQLTHAALQVRPDVNARRLMVSEAEALYKLEVANRFGNPSIGPGFEYNETRATFVGMWLVTPIPALNTRKGEILQRQAAVTRSIADVRQFETQAGLEVQAALTRLEAARKWADAYAKEVLPSLRQARDEMEKLFAANEPGLDVLKLIGVQQNYLQALGLHLDAEFEVSQANADLALAVGDPVLAVGGYCQPKQPVVQPQPQLHPTPGDNPTAQQPPPPAAQPAGSPDGVDRR</sequence>
<protein>
    <submittedName>
        <fullName evidence="2">Heavy metal RND efflux outer membrane protein, CzcC family</fullName>
    </submittedName>
</protein>
<feature type="region of interest" description="Disordered" evidence="1">
    <location>
        <begin position="1"/>
        <end position="44"/>
    </location>
</feature>
<keyword evidence="3" id="KW-1185">Reference proteome</keyword>
<accession>A0A225DDK2</accession>
<feature type="compositionally biased region" description="Low complexity" evidence="1">
    <location>
        <begin position="25"/>
        <end position="39"/>
    </location>
</feature>
<evidence type="ECO:0000313" key="2">
    <source>
        <dbReference type="EMBL" id="OWK39063.1"/>
    </source>
</evidence>
<proteinExistence type="predicted"/>
<dbReference type="Proteomes" id="UP000214646">
    <property type="component" value="Unassembled WGS sequence"/>
</dbReference>
<dbReference type="EMBL" id="NIDE01000011">
    <property type="protein sequence ID" value="OWK39063.1"/>
    <property type="molecule type" value="Genomic_DNA"/>
</dbReference>
<evidence type="ECO:0000313" key="3">
    <source>
        <dbReference type="Proteomes" id="UP000214646"/>
    </source>
</evidence>
<name>A0A225DDK2_9BACT</name>